<keyword evidence="1 4" id="KW-0813">Transport</keyword>
<gene>
    <name evidence="4 7" type="primary">lptA</name>
    <name evidence="7" type="ORF">G9Q37_18630</name>
</gene>
<comment type="function">
    <text evidence="4">Involved in the assembly of lipopolysaccharide (LPS). Required for the translocation of LPS from the inner membrane to the outer membrane.</text>
</comment>
<evidence type="ECO:0000256" key="1">
    <source>
        <dbReference type="ARBA" id="ARBA00022448"/>
    </source>
</evidence>
<feature type="domain" description="Organic solvent tolerance-like N-terminal" evidence="6">
    <location>
        <begin position="40"/>
        <end position="152"/>
    </location>
</feature>
<feature type="compositionally biased region" description="Pro residues" evidence="5">
    <location>
        <begin position="181"/>
        <end position="196"/>
    </location>
</feature>
<dbReference type="GO" id="GO:0043165">
    <property type="term" value="P:Gram-negative-bacterium-type cell outer membrane assembly"/>
    <property type="evidence" value="ECO:0007669"/>
    <property type="project" value="UniProtKB-UniRule"/>
</dbReference>
<evidence type="ECO:0000256" key="3">
    <source>
        <dbReference type="ARBA" id="ARBA00022764"/>
    </source>
</evidence>
<accession>A0A6G8ILY1</accession>
<dbReference type="RefSeq" id="WP_166229619.1">
    <property type="nucleotide sequence ID" value="NZ_CP049989.1"/>
</dbReference>
<evidence type="ECO:0000259" key="6">
    <source>
        <dbReference type="Pfam" id="PF03968"/>
    </source>
</evidence>
<dbReference type="NCBIfam" id="TIGR03002">
    <property type="entry name" value="outer_YhbN_LptA"/>
    <property type="match status" value="1"/>
</dbReference>
<evidence type="ECO:0000313" key="7">
    <source>
        <dbReference type="EMBL" id="QIM54035.1"/>
    </source>
</evidence>
<dbReference type="InterPro" id="IPR014340">
    <property type="entry name" value="LptA"/>
</dbReference>
<proteinExistence type="inferred from homology"/>
<dbReference type="PANTHER" id="PTHR36504">
    <property type="entry name" value="LIPOPOLYSACCHARIDE EXPORT SYSTEM PROTEIN LPTA"/>
    <property type="match status" value="1"/>
</dbReference>
<dbReference type="GO" id="GO:0015920">
    <property type="term" value="P:lipopolysaccharide transport"/>
    <property type="evidence" value="ECO:0007669"/>
    <property type="project" value="UniProtKB-UniRule"/>
</dbReference>
<feature type="chain" id="PRO_5026402934" description="Lipopolysaccharide export system protein LptA" evidence="4">
    <location>
        <begin position="29"/>
        <end position="211"/>
    </location>
</feature>
<dbReference type="Pfam" id="PF03968">
    <property type="entry name" value="LptD_N"/>
    <property type="match status" value="1"/>
</dbReference>
<dbReference type="KEGG" id="hcz:G9Q37_18630"/>
<keyword evidence="3 4" id="KW-0574">Periplasm</keyword>
<sequence precursor="true">MPRRPRSHPLSAALLAAGLAVCGVAAHAEQADRLKPLNAEADNLRYDDARQVSIFTGNVVITKGTIVIRGAQVEVRQDAQGNQFGIVQGSPGYFKQKREGVNEFIEGEGKRIEYDSRADTVRFIGDAVMRRYLGTQLNDETRGNVIVYDNRNEVFTVDGNPGGGNTTGTLGGRVRATLTPMPRPGEPGAVPTPPASSTPLRPSGSMGGARP</sequence>
<dbReference type="Gene3D" id="2.60.450.10">
    <property type="entry name" value="Lipopolysaccharide (LPS) transport protein A like domain"/>
    <property type="match status" value="1"/>
</dbReference>
<dbReference type="HAMAP" id="MF_01914">
    <property type="entry name" value="LPS_assembly_LptA"/>
    <property type="match status" value="1"/>
</dbReference>
<keyword evidence="8" id="KW-1185">Reference proteome</keyword>
<dbReference type="Proteomes" id="UP000503162">
    <property type="component" value="Chromosome"/>
</dbReference>
<comment type="subcellular location">
    <subcellularLocation>
        <location evidence="4">Periplasm</location>
    </subcellularLocation>
</comment>
<keyword evidence="2 4" id="KW-0732">Signal</keyword>
<reference evidence="7 8" key="1">
    <citation type="submission" date="2020-03" db="EMBL/GenBank/DDBJ databases">
        <title>Hydrogenophaga sp. nov. isolated from cyanobacterial mat.</title>
        <authorList>
            <person name="Thorat V."/>
            <person name="Kirdat K."/>
            <person name="Tiwarekar B."/>
            <person name="Costa E.D."/>
            <person name="Yadav A."/>
        </authorList>
    </citation>
    <scope>NUCLEOTIDE SEQUENCE [LARGE SCALE GENOMIC DNA]</scope>
    <source>
        <strain evidence="7 8">BA0156</strain>
    </source>
</reference>
<evidence type="ECO:0000256" key="2">
    <source>
        <dbReference type="ARBA" id="ARBA00022729"/>
    </source>
</evidence>
<dbReference type="EMBL" id="CP049989">
    <property type="protein sequence ID" value="QIM54035.1"/>
    <property type="molecule type" value="Genomic_DNA"/>
</dbReference>
<comment type="similarity">
    <text evidence="4">Belongs to the LptA family.</text>
</comment>
<dbReference type="GO" id="GO:0030288">
    <property type="term" value="C:outer membrane-bounded periplasmic space"/>
    <property type="evidence" value="ECO:0007669"/>
    <property type="project" value="TreeGrafter"/>
</dbReference>
<organism evidence="7 8">
    <name type="scientific">Hydrogenophaga crocea</name>
    <dbReference type="NCBI Taxonomy" id="2716225"/>
    <lineage>
        <taxon>Bacteria</taxon>
        <taxon>Pseudomonadati</taxon>
        <taxon>Pseudomonadota</taxon>
        <taxon>Betaproteobacteria</taxon>
        <taxon>Burkholderiales</taxon>
        <taxon>Comamonadaceae</taxon>
        <taxon>Hydrogenophaga</taxon>
    </lineage>
</organism>
<name>A0A6G8ILY1_9BURK</name>
<feature type="region of interest" description="Disordered" evidence="5">
    <location>
        <begin position="178"/>
        <end position="211"/>
    </location>
</feature>
<dbReference type="PANTHER" id="PTHR36504:SF1">
    <property type="entry name" value="LIPOPOLYSACCHARIDE EXPORT SYSTEM PROTEIN LPTA"/>
    <property type="match status" value="1"/>
</dbReference>
<evidence type="ECO:0000256" key="5">
    <source>
        <dbReference type="SAM" id="MobiDB-lite"/>
    </source>
</evidence>
<dbReference type="GO" id="GO:0001530">
    <property type="term" value="F:lipopolysaccharide binding"/>
    <property type="evidence" value="ECO:0007669"/>
    <property type="project" value="InterPro"/>
</dbReference>
<feature type="signal peptide" evidence="4">
    <location>
        <begin position="1"/>
        <end position="28"/>
    </location>
</feature>
<dbReference type="InterPro" id="IPR005653">
    <property type="entry name" value="OstA-like_N"/>
</dbReference>
<dbReference type="GO" id="GO:0017089">
    <property type="term" value="F:glycolipid transfer activity"/>
    <property type="evidence" value="ECO:0007669"/>
    <property type="project" value="TreeGrafter"/>
</dbReference>
<dbReference type="AlphaFoldDB" id="A0A6G8ILY1"/>
<comment type="subunit">
    <text evidence="4">Component of the lipopolysaccharide transport and assembly complex.</text>
</comment>
<evidence type="ECO:0000256" key="4">
    <source>
        <dbReference type="HAMAP-Rule" id="MF_01914"/>
    </source>
</evidence>
<dbReference type="InterPro" id="IPR052037">
    <property type="entry name" value="LPS_export_LptA"/>
</dbReference>
<evidence type="ECO:0000313" key="8">
    <source>
        <dbReference type="Proteomes" id="UP000503162"/>
    </source>
</evidence>
<protein>
    <recommendedName>
        <fullName evidence="4">Lipopolysaccharide export system protein LptA</fullName>
    </recommendedName>
</protein>
<dbReference type="GO" id="GO:0009279">
    <property type="term" value="C:cell outer membrane"/>
    <property type="evidence" value="ECO:0007669"/>
    <property type="project" value="TreeGrafter"/>
</dbReference>